<feature type="chain" id="PRO_5040373955" evidence="1">
    <location>
        <begin position="19"/>
        <end position="337"/>
    </location>
</feature>
<dbReference type="Gene3D" id="3.40.390.10">
    <property type="entry name" value="Collagenase (Catalytic Domain)"/>
    <property type="match status" value="1"/>
</dbReference>
<protein>
    <submittedName>
        <fullName evidence="2">Uncharacterized protein</fullName>
    </submittedName>
</protein>
<dbReference type="GO" id="GO:0008237">
    <property type="term" value="F:metallopeptidase activity"/>
    <property type="evidence" value="ECO:0007669"/>
    <property type="project" value="InterPro"/>
</dbReference>
<sequence>MFLHAVLAIGLFVSTAICRPTGTSSALDTRFNIVPKDVLPDGHTSLGQLKPRATQPAQSFHLIGFDDTNQIFQVRQAISDAQWLGMIGLRHLQGIQTQGQLTPEFQTYFGNEFNTQNLDTIRNIVNNLATIGQNGMLGFVIRSPTPHPNRPRAIASVRGRTMTIYPPFFENQHALTGFRFQPGDQNNFDTIRYTGNRATTIAHEIMHYIDNDYGPDGDTHIRDMTWAIANDPASPTYNGNFPTSAQPTLYRPEEANALAQLSQEQAMRNAANYQWFLWVVYMGARLARTYLPSKPTIPKPNPNRMRMLRVPNSIPEVKAAWETPKPRARFVDVSVKH</sequence>
<proteinExistence type="predicted"/>
<gene>
    <name evidence="2" type="ORF">CC78DRAFT_611315</name>
</gene>
<dbReference type="EMBL" id="ML986579">
    <property type="protein sequence ID" value="KAF2270413.1"/>
    <property type="molecule type" value="Genomic_DNA"/>
</dbReference>
<dbReference type="AlphaFoldDB" id="A0A9P4TRB0"/>
<evidence type="ECO:0000313" key="3">
    <source>
        <dbReference type="Proteomes" id="UP000800093"/>
    </source>
</evidence>
<dbReference type="Proteomes" id="UP000800093">
    <property type="component" value="Unassembled WGS sequence"/>
</dbReference>
<organism evidence="2 3">
    <name type="scientific">Lojkania enalia</name>
    <dbReference type="NCBI Taxonomy" id="147567"/>
    <lineage>
        <taxon>Eukaryota</taxon>
        <taxon>Fungi</taxon>
        <taxon>Dikarya</taxon>
        <taxon>Ascomycota</taxon>
        <taxon>Pezizomycotina</taxon>
        <taxon>Dothideomycetes</taxon>
        <taxon>Pleosporomycetidae</taxon>
        <taxon>Pleosporales</taxon>
        <taxon>Pleosporales incertae sedis</taxon>
        <taxon>Lojkania</taxon>
    </lineage>
</organism>
<keyword evidence="1" id="KW-0732">Signal</keyword>
<feature type="signal peptide" evidence="1">
    <location>
        <begin position="1"/>
        <end position="18"/>
    </location>
</feature>
<keyword evidence="3" id="KW-1185">Reference proteome</keyword>
<evidence type="ECO:0000256" key="1">
    <source>
        <dbReference type="SAM" id="SignalP"/>
    </source>
</evidence>
<reference evidence="3" key="1">
    <citation type="journal article" date="2020" name="Stud. Mycol.">
        <title>101 Dothideomycetes genomes: A test case for predicting lifestyles and emergence of pathogens.</title>
        <authorList>
            <person name="Haridas S."/>
            <person name="Albert R."/>
            <person name="Binder M."/>
            <person name="Bloem J."/>
            <person name="LaButti K."/>
            <person name="Salamov A."/>
            <person name="Andreopoulos B."/>
            <person name="Baker S."/>
            <person name="Barry K."/>
            <person name="Bills G."/>
            <person name="Bluhm B."/>
            <person name="Cannon C."/>
            <person name="Castanera R."/>
            <person name="Culley D."/>
            <person name="Daum C."/>
            <person name="Ezra D."/>
            <person name="Gonzalez J."/>
            <person name="Henrissat B."/>
            <person name="Kuo A."/>
            <person name="Liang C."/>
            <person name="Lipzen A."/>
            <person name="Lutzoni F."/>
            <person name="Magnuson J."/>
            <person name="Mondo S."/>
            <person name="Nolan M."/>
            <person name="Ohm R."/>
            <person name="Pangilinan J."/>
            <person name="Park H.-J."/>
            <person name="Ramirez L."/>
            <person name="Alfaro M."/>
            <person name="Sun H."/>
            <person name="Tritt A."/>
            <person name="Yoshinaga Y."/>
            <person name="Zwiers L.-H."/>
            <person name="Turgeon B."/>
            <person name="Goodwin S."/>
            <person name="Spatafora J."/>
            <person name="Crous P."/>
            <person name="Grigoriev I."/>
        </authorList>
    </citation>
    <scope>NUCLEOTIDE SEQUENCE [LARGE SCALE GENOMIC DNA]</scope>
    <source>
        <strain evidence="3">CBS 304.66</strain>
    </source>
</reference>
<evidence type="ECO:0000313" key="2">
    <source>
        <dbReference type="EMBL" id="KAF2270413.1"/>
    </source>
</evidence>
<dbReference type="SUPFAM" id="SSF55486">
    <property type="entry name" value="Metalloproteases ('zincins'), catalytic domain"/>
    <property type="match status" value="1"/>
</dbReference>
<accession>A0A9P4TRB0</accession>
<dbReference type="OrthoDB" id="10450650at2759"/>
<name>A0A9P4TRB0_9PLEO</name>
<dbReference type="InterPro" id="IPR024079">
    <property type="entry name" value="MetalloPept_cat_dom_sf"/>
</dbReference>
<comment type="caution">
    <text evidence="2">The sequence shown here is derived from an EMBL/GenBank/DDBJ whole genome shotgun (WGS) entry which is preliminary data.</text>
</comment>